<dbReference type="SUPFAM" id="SSF56281">
    <property type="entry name" value="Metallo-hydrolase/oxidoreductase"/>
    <property type="match status" value="1"/>
</dbReference>
<dbReference type="GO" id="GO:0016787">
    <property type="term" value="F:hydrolase activity"/>
    <property type="evidence" value="ECO:0007669"/>
    <property type="project" value="UniProtKB-KW"/>
</dbReference>
<dbReference type="Pfam" id="PF12706">
    <property type="entry name" value="Lactamase_B_2"/>
    <property type="match status" value="1"/>
</dbReference>
<dbReference type="PANTHER" id="PTHR42663:SF6">
    <property type="entry name" value="HYDROLASE C777.06C-RELATED"/>
    <property type="match status" value="1"/>
</dbReference>
<dbReference type="PANTHER" id="PTHR42663">
    <property type="entry name" value="HYDROLASE C777.06C-RELATED-RELATED"/>
    <property type="match status" value="1"/>
</dbReference>
<dbReference type="AlphaFoldDB" id="A0A429XTZ9"/>
<evidence type="ECO:0000313" key="3">
    <source>
        <dbReference type="Proteomes" id="UP000279470"/>
    </source>
</evidence>
<keyword evidence="3" id="KW-1185">Reference proteome</keyword>
<dbReference type="OrthoDB" id="9781189at2"/>
<dbReference type="CDD" id="cd16279">
    <property type="entry name" value="metallo-hydrolase-like_MBL-fold"/>
    <property type="match status" value="1"/>
</dbReference>
<sequence>MQITILGCGNSHGVPCINCDCFVCKSTNKKNKRKRPSIFVEYKDTKILIDTSPDLRQQCLENHIIEIDAVIYTHDHSDHVAGIDDIRRLCKDKKPIDAYIDDSTFKSLSKRYDYIFKNNSPLYYSLLKRIKLEKFQKIGDINVSAFDQIHGSIISQGIRLENIAYSTDFNEIPEKSFEKLENLDVWIVDCMRYSYAPTHSYLEKTLLLIERIKPKLAVLTHMAHEIEYEEISKILPKNVIAAYDNLKI</sequence>
<dbReference type="InterPro" id="IPR036866">
    <property type="entry name" value="RibonucZ/Hydroxyglut_hydro"/>
</dbReference>
<gene>
    <name evidence="2" type="ORF">EIC27_00930</name>
</gene>
<proteinExistence type="predicted"/>
<dbReference type="Proteomes" id="UP000279470">
    <property type="component" value="Unassembled WGS sequence"/>
</dbReference>
<accession>A0A429XTZ9</accession>
<name>A0A429XTZ9_9RICK</name>
<reference evidence="3" key="1">
    <citation type="submission" date="2018-11" db="EMBL/GenBank/DDBJ databases">
        <title>Phylogenetic, genomic, and biogeographic characterization of a novel and ubiquitous marine invertebrate-associated Rickettsiales parasite, Candidatus Marinoinvertebrata rohwerii, gen. nov., sp. nov.</title>
        <authorList>
            <person name="Klinges J.G."/>
            <person name="Rosales S.M."/>
            <person name="Mcminds R."/>
            <person name="Shaver E.C."/>
            <person name="Shantz A."/>
            <person name="Peters E.C."/>
            <person name="Burkepile D.E."/>
            <person name="Silliman B.R."/>
            <person name="Vega Thurber R.L."/>
        </authorList>
    </citation>
    <scope>NUCLEOTIDE SEQUENCE [LARGE SCALE GENOMIC DNA]</scope>
    <source>
        <strain evidence="3">a_cerv_44</strain>
    </source>
</reference>
<dbReference type="InterPro" id="IPR001279">
    <property type="entry name" value="Metallo-B-lactamas"/>
</dbReference>
<dbReference type="Gene3D" id="3.60.15.10">
    <property type="entry name" value="Ribonuclease Z/Hydroxyacylglutathione hydrolase-like"/>
    <property type="match status" value="1"/>
</dbReference>
<organism evidence="2 3">
    <name type="scientific">Candidatus Aquarickettsia rohweri</name>
    <dbReference type="NCBI Taxonomy" id="2602574"/>
    <lineage>
        <taxon>Bacteria</taxon>
        <taxon>Pseudomonadati</taxon>
        <taxon>Pseudomonadota</taxon>
        <taxon>Alphaproteobacteria</taxon>
        <taxon>Rickettsiales</taxon>
        <taxon>Candidatus Midichloriaceae</taxon>
        <taxon>Candidatus Aquarickettsia</taxon>
    </lineage>
</organism>
<evidence type="ECO:0000259" key="1">
    <source>
        <dbReference type="SMART" id="SM00849"/>
    </source>
</evidence>
<dbReference type="SMART" id="SM00849">
    <property type="entry name" value="Lactamase_B"/>
    <property type="match status" value="1"/>
</dbReference>
<evidence type="ECO:0000313" key="2">
    <source>
        <dbReference type="EMBL" id="RST71312.1"/>
    </source>
</evidence>
<comment type="caution">
    <text evidence="2">The sequence shown here is derived from an EMBL/GenBank/DDBJ whole genome shotgun (WGS) entry which is preliminary data.</text>
</comment>
<dbReference type="RefSeq" id="WP_126044289.1">
    <property type="nucleotide sequence ID" value="NZ_RXFM01000007.1"/>
</dbReference>
<protein>
    <submittedName>
        <fullName evidence="2">MBL fold metallo-hydrolase</fullName>
    </submittedName>
</protein>
<feature type="domain" description="Metallo-beta-lactamase" evidence="1">
    <location>
        <begin position="34"/>
        <end position="221"/>
    </location>
</feature>
<keyword evidence="2" id="KW-0378">Hydrolase</keyword>
<dbReference type="EMBL" id="RXFM01000007">
    <property type="protein sequence ID" value="RST71312.1"/>
    <property type="molecule type" value="Genomic_DNA"/>
</dbReference>